<dbReference type="Gene3D" id="3.30.1520.10">
    <property type="entry name" value="Phox-like domain"/>
    <property type="match status" value="1"/>
</dbReference>
<dbReference type="SMART" id="SM00312">
    <property type="entry name" value="PX"/>
    <property type="match status" value="1"/>
</dbReference>
<dbReference type="RefSeq" id="XP_020120823.1">
    <property type="nucleotide sequence ID" value="XM_020266555.1"/>
</dbReference>
<dbReference type="CDD" id="cd15858">
    <property type="entry name" value="SNARE_VAM7"/>
    <property type="match status" value="1"/>
</dbReference>
<feature type="region of interest" description="Disordered" evidence="5">
    <location>
        <begin position="168"/>
        <end position="188"/>
    </location>
</feature>
<dbReference type="SUPFAM" id="SSF64268">
    <property type="entry name" value="PX domain"/>
    <property type="match status" value="1"/>
</dbReference>
<evidence type="ECO:0000259" key="6">
    <source>
        <dbReference type="PROSITE" id="PS50192"/>
    </source>
</evidence>
<evidence type="ECO:0000256" key="1">
    <source>
        <dbReference type="ARBA" id="ARBA00004116"/>
    </source>
</evidence>
<dbReference type="PROSITE" id="PS50195">
    <property type="entry name" value="PX"/>
    <property type="match status" value="1"/>
</dbReference>
<evidence type="ECO:0000259" key="7">
    <source>
        <dbReference type="PROSITE" id="PS50195"/>
    </source>
</evidence>
<dbReference type="InterPro" id="IPR000727">
    <property type="entry name" value="T_SNARE_dom"/>
</dbReference>
<feature type="domain" description="PX" evidence="7">
    <location>
        <begin position="1"/>
        <end position="114"/>
    </location>
</feature>
<comment type="subcellular location">
    <subcellularLocation>
        <location evidence="1">Vacuole</location>
    </subcellularLocation>
</comment>
<feature type="domain" description="T-SNARE coiled-coil homology" evidence="6">
    <location>
        <begin position="298"/>
        <end position="360"/>
    </location>
</feature>
<gene>
    <name evidence="8" type="ORF">UA08_04252</name>
</gene>
<dbReference type="Pfam" id="PF00787">
    <property type="entry name" value="PX"/>
    <property type="match status" value="1"/>
</dbReference>
<dbReference type="GO" id="GO:0035091">
    <property type="term" value="F:phosphatidylinositol binding"/>
    <property type="evidence" value="ECO:0007669"/>
    <property type="project" value="InterPro"/>
</dbReference>
<dbReference type="Gene3D" id="1.20.5.110">
    <property type="match status" value="1"/>
</dbReference>
<keyword evidence="2" id="KW-0926">Vacuole</keyword>
<dbReference type="GO" id="GO:0000329">
    <property type="term" value="C:fungal-type vacuole membrane"/>
    <property type="evidence" value="ECO:0007669"/>
    <property type="project" value="UniProtKB-ARBA"/>
</dbReference>
<evidence type="ECO:0000313" key="9">
    <source>
        <dbReference type="Proteomes" id="UP000214365"/>
    </source>
</evidence>
<comment type="caution">
    <text evidence="8">The sequence shown here is derived from an EMBL/GenBank/DDBJ whole genome shotgun (WGS) entry which is preliminary data.</text>
</comment>
<reference evidence="8 9" key="1">
    <citation type="submission" date="2015-06" db="EMBL/GenBank/DDBJ databases">
        <title>Talaromyces atroroseus IBT 11181 draft genome.</title>
        <authorList>
            <person name="Rasmussen K.B."/>
            <person name="Rasmussen S."/>
            <person name="Petersen B."/>
            <person name="Sicheritz-Ponten T."/>
            <person name="Mortensen U.H."/>
            <person name="Thrane U."/>
        </authorList>
    </citation>
    <scope>NUCLEOTIDE SEQUENCE [LARGE SCALE GENOMIC DNA]</scope>
    <source>
        <strain evidence="8 9">IBT 11181</strain>
    </source>
</reference>
<dbReference type="PANTHER" id="PTHR22775">
    <property type="entry name" value="SORTING NEXIN"/>
    <property type="match status" value="1"/>
</dbReference>
<dbReference type="InterPro" id="IPR001683">
    <property type="entry name" value="PX_dom"/>
</dbReference>
<dbReference type="GeneID" id="31004007"/>
<dbReference type="GO" id="GO:0007034">
    <property type="term" value="P:vacuolar transport"/>
    <property type="evidence" value="ECO:0007669"/>
    <property type="project" value="UniProtKB-ARBA"/>
</dbReference>
<feature type="compositionally biased region" description="Basic and acidic residues" evidence="5">
    <location>
        <begin position="168"/>
        <end position="181"/>
    </location>
</feature>
<dbReference type="GO" id="GO:0016192">
    <property type="term" value="P:vesicle-mediated transport"/>
    <property type="evidence" value="ECO:0007669"/>
    <property type="project" value="UniProtKB-ARBA"/>
</dbReference>
<dbReference type="SMART" id="SM00397">
    <property type="entry name" value="t_SNARE"/>
    <property type="match status" value="1"/>
</dbReference>
<dbReference type="InterPro" id="IPR036871">
    <property type="entry name" value="PX_dom_sf"/>
</dbReference>
<dbReference type="CDD" id="cd06897">
    <property type="entry name" value="PX_SNARE"/>
    <property type="match status" value="1"/>
</dbReference>
<dbReference type="OrthoDB" id="428895at2759"/>
<sequence>MPSNVEITIPTATLTGDHTTYNITIRLPLRSLVVQKRYSEFASFHDELVHKVDAQPPVPLPGKSWFYNTNSNEKLREERRQGLEKYLQAINNAEDQRWRNTSIWRSFLNLPSQATAGENTSSARLHKAVTGPGALGSAPITDPVLWLDCHREMKSHLHDARLHLTRRDQATTPQKQHESSAHAKSSLAKAGTMITALEDGLKNPGGGADNWAGSGLGEGEIRRRKDLLTTAKKEKDGLENLHNAMVQKSKLDTAVASIQDKDKLVNSTKPRLGSGRVLGKETDKTRELDNQGVLQLQKQTMEAQDKSVNDLLKIVSRQKELGIAINNELEVQNELLTLADEDVTRLQGKIDVGNKRVGKIS</sequence>
<proteinExistence type="predicted"/>
<dbReference type="FunFam" id="1.20.5.110:FF:000058">
    <property type="entry name" value="VAM7p Vacuolar SNARE protein"/>
    <property type="match status" value="1"/>
</dbReference>
<keyword evidence="9" id="KW-1185">Reference proteome</keyword>
<keyword evidence="3" id="KW-0175">Coiled coil</keyword>
<protein>
    <submittedName>
        <fullName evidence="8">Uncharacterized protein</fullName>
    </submittedName>
</protein>
<evidence type="ECO:0000313" key="8">
    <source>
        <dbReference type="EMBL" id="OKL60702.1"/>
    </source>
</evidence>
<evidence type="ECO:0000256" key="5">
    <source>
        <dbReference type="SAM" id="MobiDB-lite"/>
    </source>
</evidence>
<dbReference type="PANTHER" id="PTHR22775:SF3">
    <property type="entry name" value="SORTING NEXIN-13"/>
    <property type="match status" value="1"/>
</dbReference>
<dbReference type="PROSITE" id="PS50192">
    <property type="entry name" value="T_SNARE"/>
    <property type="match status" value="1"/>
</dbReference>
<evidence type="ECO:0000256" key="4">
    <source>
        <dbReference type="ARBA" id="ARBA00054927"/>
    </source>
</evidence>
<organism evidence="8 9">
    <name type="scientific">Talaromyces atroroseus</name>
    <dbReference type="NCBI Taxonomy" id="1441469"/>
    <lineage>
        <taxon>Eukaryota</taxon>
        <taxon>Fungi</taxon>
        <taxon>Dikarya</taxon>
        <taxon>Ascomycota</taxon>
        <taxon>Pezizomycotina</taxon>
        <taxon>Eurotiomycetes</taxon>
        <taxon>Eurotiomycetidae</taxon>
        <taxon>Eurotiales</taxon>
        <taxon>Trichocomaceae</taxon>
        <taxon>Talaromyces</taxon>
        <taxon>Talaromyces sect. Trachyspermi</taxon>
    </lineage>
</organism>
<dbReference type="EMBL" id="LFMY01000005">
    <property type="protein sequence ID" value="OKL60702.1"/>
    <property type="molecule type" value="Genomic_DNA"/>
</dbReference>
<dbReference type="STRING" id="1441469.A0A1Q5Q9F6"/>
<name>A0A1Q5Q9F6_TALAT</name>
<dbReference type="AlphaFoldDB" id="A0A1Q5Q9F6"/>
<dbReference type="GO" id="GO:0097576">
    <property type="term" value="P:vacuole fusion"/>
    <property type="evidence" value="ECO:0007669"/>
    <property type="project" value="UniProtKB-ARBA"/>
</dbReference>
<evidence type="ECO:0000256" key="2">
    <source>
        <dbReference type="ARBA" id="ARBA00022554"/>
    </source>
</evidence>
<evidence type="ECO:0000256" key="3">
    <source>
        <dbReference type="ARBA" id="ARBA00023054"/>
    </source>
</evidence>
<dbReference type="SUPFAM" id="SSF58038">
    <property type="entry name" value="SNARE fusion complex"/>
    <property type="match status" value="1"/>
</dbReference>
<accession>A0A1Q5Q9F6</accession>
<comment type="function">
    <text evidence="4">Essential for proper morphogenesis of the vacuole. May exist as structural reinforcement on the surface of the vacuolar membrane and be required for maintenance against rupture by osmotic pressure.</text>
</comment>
<dbReference type="Proteomes" id="UP000214365">
    <property type="component" value="Unassembled WGS sequence"/>
</dbReference>